<dbReference type="Proteomes" id="UP001066276">
    <property type="component" value="Chromosome 12"/>
</dbReference>
<sequence>MIMSRARQRYAGECDLGFTGLQLQAEGVVILDVQANPGAVLGRPGRDQGNSGLCAQRPVEMRIRSSCAQEPRGQSGLPVAA</sequence>
<name>A0AAV7L0F4_PLEWA</name>
<gene>
    <name evidence="1" type="ORF">NDU88_005171</name>
</gene>
<comment type="caution">
    <text evidence="1">The sequence shown here is derived from an EMBL/GenBank/DDBJ whole genome shotgun (WGS) entry which is preliminary data.</text>
</comment>
<dbReference type="EMBL" id="JANPWB010000016">
    <property type="protein sequence ID" value="KAJ1085035.1"/>
    <property type="molecule type" value="Genomic_DNA"/>
</dbReference>
<evidence type="ECO:0000313" key="2">
    <source>
        <dbReference type="Proteomes" id="UP001066276"/>
    </source>
</evidence>
<dbReference type="AlphaFoldDB" id="A0AAV7L0F4"/>
<keyword evidence="2" id="KW-1185">Reference proteome</keyword>
<accession>A0AAV7L0F4</accession>
<reference evidence="1" key="1">
    <citation type="journal article" date="2022" name="bioRxiv">
        <title>Sequencing and chromosome-scale assembly of the giantPleurodeles waltlgenome.</title>
        <authorList>
            <person name="Brown T."/>
            <person name="Elewa A."/>
            <person name="Iarovenko S."/>
            <person name="Subramanian E."/>
            <person name="Araus A.J."/>
            <person name="Petzold A."/>
            <person name="Susuki M."/>
            <person name="Suzuki K.-i.T."/>
            <person name="Hayashi T."/>
            <person name="Toyoda A."/>
            <person name="Oliveira C."/>
            <person name="Osipova E."/>
            <person name="Leigh N.D."/>
            <person name="Simon A."/>
            <person name="Yun M.H."/>
        </authorList>
    </citation>
    <scope>NUCLEOTIDE SEQUENCE</scope>
    <source>
        <strain evidence="1">20211129_DDA</strain>
        <tissue evidence="1">Liver</tissue>
    </source>
</reference>
<organism evidence="1 2">
    <name type="scientific">Pleurodeles waltl</name>
    <name type="common">Iberian ribbed newt</name>
    <dbReference type="NCBI Taxonomy" id="8319"/>
    <lineage>
        <taxon>Eukaryota</taxon>
        <taxon>Metazoa</taxon>
        <taxon>Chordata</taxon>
        <taxon>Craniata</taxon>
        <taxon>Vertebrata</taxon>
        <taxon>Euteleostomi</taxon>
        <taxon>Amphibia</taxon>
        <taxon>Batrachia</taxon>
        <taxon>Caudata</taxon>
        <taxon>Salamandroidea</taxon>
        <taxon>Salamandridae</taxon>
        <taxon>Pleurodelinae</taxon>
        <taxon>Pleurodeles</taxon>
    </lineage>
</organism>
<proteinExistence type="predicted"/>
<protein>
    <submittedName>
        <fullName evidence="1">Uncharacterized protein</fullName>
    </submittedName>
</protein>
<evidence type="ECO:0000313" key="1">
    <source>
        <dbReference type="EMBL" id="KAJ1085035.1"/>
    </source>
</evidence>